<evidence type="ECO:0000256" key="6">
    <source>
        <dbReference type="ARBA" id="ARBA00023033"/>
    </source>
</evidence>
<dbReference type="SUPFAM" id="SSF48264">
    <property type="entry name" value="Cytochrome P450"/>
    <property type="match status" value="1"/>
</dbReference>
<keyword evidence="5 7" id="KW-0408">Iron</keyword>
<dbReference type="GO" id="GO:0042446">
    <property type="term" value="P:hormone biosynthetic process"/>
    <property type="evidence" value="ECO:0007669"/>
    <property type="project" value="TreeGrafter"/>
</dbReference>
<dbReference type="OMA" id="FMEGGLM"/>
<keyword evidence="4 8" id="KW-0560">Oxidoreductase</keyword>
<dbReference type="GO" id="GO:0005506">
    <property type="term" value="F:iron ion binding"/>
    <property type="evidence" value="ECO:0007669"/>
    <property type="project" value="InterPro"/>
</dbReference>
<evidence type="ECO:0000313" key="10">
    <source>
        <dbReference type="Proteomes" id="UP000005408"/>
    </source>
</evidence>
<protein>
    <submittedName>
        <fullName evidence="9">Uncharacterized protein</fullName>
    </submittedName>
</protein>
<evidence type="ECO:0000256" key="3">
    <source>
        <dbReference type="ARBA" id="ARBA00022723"/>
    </source>
</evidence>
<dbReference type="AlphaFoldDB" id="A0A8W8NFI9"/>
<comment type="cofactor">
    <cofactor evidence="7">
        <name>heme</name>
        <dbReference type="ChEBI" id="CHEBI:30413"/>
    </cofactor>
</comment>
<dbReference type="PRINTS" id="PR00463">
    <property type="entry name" value="EP450I"/>
</dbReference>
<evidence type="ECO:0000256" key="4">
    <source>
        <dbReference type="ARBA" id="ARBA00023002"/>
    </source>
</evidence>
<reference evidence="9" key="1">
    <citation type="submission" date="2022-08" db="UniProtKB">
        <authorList>
            <consortium name="EnsemblMetazoa"/>
        </authorList>
    </citation>
    <scope>IDENTIFICATION</scope>
    <source>
        <strain evidence="9">05x7-T-G4-1.051#20</strain>
    </source>
</reference>
<dbReference type="GO" id="GO:0042448">
    <property type="term" value="P:progesterone metabolic process"/>
    <property type="evidence" value="ECO:0007669"/>
    <property type="project" value="TreeGrafter"/>
</dbReference>
<dbReference type="InterPro" id="IPR036396">
    <property type="entry name" value="Cyt_P450_sf"/>
</dbReference>
<accession>A0A8W8NFI9</accession>
<keyword evidence="3 7" id="KW-0479">Metal-binding</keyword>
<keyword evidence="10" id="KW-1185">Reference proteome</keyword>
<keyword evidence="2 7" id="KW-0349">Heme</keyword>
<evidence type="ECO:0000256" key="7">
    <source>
        <dbReference type="PIRSR" id="PIRSR602401-1"/>
    </source>
</evidence>
<keyword evidence="6 8" id="KW-0503">Monooxygenase</keyword>
<dbReference type="OrthoDB" id="6141112at2759"/>
<evidence type="ECO:0000313" key="9">
    <source>
        <dbReference type="EnsemblMetazoa" id="G5607.1:cds"/>
    </source>
</evidence>
<evidence type="ECO:0000256" key="5">
    <source>
        <dbReference type="ARBA" id="ARBA00023004"/>
    </source>
</evidence>
<dbReference type="PANTHER" id="PTHR24289">
    <property type="entry name" value="STEROID 17-ALPHA-HYDROXYLASE/17,20 LYASE"/>
    <property type="match status" value="1"/>
</dbReference>
<dbReference type="Proteomes" id="UP000005408">
    <property type="component" value="Unassembled WGS sequence"/>
</dbReference>
<evidence type="ECO:0000256" key="1">
    <source>
        <dbReference type="ARBA" id="ARBA00010617"/>
    </source>
</evidence>
<dbReference type="Gene3D" id="1.10.630.10">
    <property type="entry name" value="Cytochrome P450"/>
    <property type="match status" value="1"/>
</dbReference>
<name>A0A8W8NFI9_MAGGI</name>
<dbReference type="InterPro" id="IPR001128">
    <property type="entry name" value="Cyt_P450"/>
</dbReference>
<evidence type="ECO:0000256" key="8">
    <source>
        <dbReference type="RuleBase" id="RU000461"/>
    </source>
</evidence>
<comment type="similarity">
    <text evidence="1 8">Belongs to the cytochrome P450 family.</text>
</comment>
<sequence>MLEIITVIAILLFTIYHYCKKTTSGLPGPVGLPFFGVIFRIDFSRLHLRLYEWTTKYGDIFQFSVLGKSYISLNSAEIIREVLGTEPNATITSSREPSFFGEYCMENYSDIAFSPIDKEWTKRRKLVHKLLHSYGEGIQLLEDEVLKKLKNVKRYVAENGNKDLDPHYVVEEFLFENLASLVAGTTDKQLQMWMKEMDETANEIASPIVDLMFRTFPVLLKLPFSITKKPSYCKNTINEVMNSIRKISIEKDIKQGMYYEIKNGVEKHGHLISEKEIKGIFANVIGGGFLTSRGTLMSLIYLLAEYPTIQKKIQHEIDDVVGEREAHVTDRHSCPLTEAFLLETLRYIAHAPLSLPHYASETCSIRGHTIEKGTTILSNLWTVLHSNEWGDPFTFRPDRFLDESGLLLPASHPSRQSLLMFGFGKRACIGEVFAKNRAFLFFASLMQICTVTKPSDEILTHLDPWEMMPGLALQPKPYKVQFKLRNNFA</sequence>
<dbReference type="EnsemblMetazoa" id="G5607.1">
    <property type="protein sequence ID" value="G5607.1:cds"/>
    <property type="gene ID" value="G5607"/>
</dbReference>
<organism evidence="9 10">
    <name type="scientific">Magallana gigas</name>
    <name type="common">Pacific oyster</name>
    <name type="synonym">Crassostrea gigas</name>
    <dbReference type="NCBI Taxonomy" id="29159"/>
    <lineage>
        <taxon>Eukaryota</taxon>
        <taxon>Metazoa</taxon>
        <taxon>Spiralia</taxon>
        <taxon>Lophotrochozoa</taxon>
        <taxon>Mollusca</taxon>
        <taxon>Bivalvia</taxon>
        <taxon>Autobranchia</taxon>
        <taxon>Pteriomorphia</taxon>
        <taxon>Ostreida</taxon>
        <taxon>Ostreoidea</taxon>
        <taxon>Ostreidae</taxon>
        <taxon>Magallana</taxon>
    </lineage>
</organism>
<dbReference type="InterPro" id="IPR017972">
    <property type="entry name" value="Cyt_P450_CS"/>
</dbReference>
<dbReference type="PROSITE" id="PS00086">
    <property type="entry name" value="CYTOCHROME_P450"/>
    <property type="match status" value="1"/>
</dbReference>
<dbReference type="GO" id="GO:0020037">
    <property type="term" value="F:heme binding"/>
    <property type="evidence" value="ECO:0007669"/>
    <property type="project" value="InterPro"/>
</dbReference>
<dbReference type="PANTHER" id="PTHR24289:SF20">
    <property type="entry name" value="STEROID 17-ALPHA-HYDROXYLASE_17,20 LYASE"/>
    <property type="match status" value="1"/>
</dbReference>
<dbReference type="GO" id="GO:0004508">
    <property type="term" value="F:steroid 17-alpha-monooxygenase activity"/>
    <property type="evidence" value="ECO:0007669"/>
    <property type="project" value="TreeGrafter"/>
</dbReference>
<evidence type="ECO:0000256" key="2">
    <source>
        <dbReference type="ARBA" id="ARBA00022617"/>
    </source>
</evidence>
<dbReference type="InterPro" id="IPR002401">
    <property type="entry name" value="Cyt_P450_E_grp-I"/>
</dbReference>
<proteinExistence type="inferred from homology"/>
<feature type="binding site" description="axial binding residue" evidence="7">
    <location>
        <position position="428"/>
    </location>
    <ligand>
        <name>heme</name>
        <dbReference type="ChEBI" id="CHEBI:30413"/>
    </ligand>
    <ligandPart>
        <name>Fe</name>
        <dbReference type="ChEBI" id="CHEBI:18248"/>
    </ligandPart>
</feature>
<dbReference type="Pfam" id="PF00067">
    <property type="entry name" value="p450"/>
    <property type="match status" value="1"/>
</dbReference>